<dbReference type="Gene3D" id="2.60.40.10">
    <property type="entry name" value="Immunoglobulins"/>
    <property type="match status" value="3"/>
</dbReference>
<proteinExistence type="predicted"/>
<accession>A0A7W7GTF2</accession>
<sequence>MDTTSRRGWALRATTAASLAGGLVLAGALPAAADDPAADTTKPVITSIGLTDGQAVRAVPLFRVTATDDVQVTRVALAVDTPGEPAAYGTCQTSPTAGLWACKAITTFRLGNEFDSTFTVQAFDAAGNGSEPVAVRVHVDNVQPVVTTSPANRSSMRSGPVTMEFTEVPADTTTVRVLDGPNGSALATLTAAPWSFVWNATVEGNPPCVQVTDRAGNVTVTCTEYIVDDTAPVIQQVEAASMWTTSRVDTGTGVVGGSTGLTPVIDDESPITRFEWRVNGELLSSDPTFSWAAGEFPAPTATVELSVWDAAGHTSSKSFAVTIDKTAPVMVVYPAERALIRGTSFLTTVRASDANGVAYTGIEYQYTSSQWVRAGADGIKTVTWWAVDKLGNRGTVSRTVIVDNTAPALSVTKRPKNNARVTKKTTLAAAASDRNGVAKVQLLVNGKVVATDYTAGYRFTLNPKKYGKKFTVQLRAYDKAGNVKYSTKRTYRR</sequence>
<dbReference type="AlphaFoldDB" id="A0A7W7GTF2"/>
<comment type="caution">
    <text evidence="2">The sequence shown here is derived from an EMBL/GenBank/DDBJ whole genome shotgun (WGS) entry which is preliminary data.</text>
</comment>
<keyword evidence="3" id="KW-1185">Reference proteome</keyword>
<dbReference type="Pfam" id="PF17957">
    <property type="entry name" value="Big_7"/>
    <property type="match status" value="1"/>
</dbReference>
<dbReference type="InterPro" id="IPR013783">
    <property type="entry name" value="Ig-like_fold"/>
</dbReference>
<dbReference type="RefSeq" id="WP_185038292.1">
    <property type="nucleotide sequence ID" value="NZ_BAABFG010000005.1"/>
</dbReference>
<protein>
    <recommendedName>
        <fullName evidence="4">Ig-like domain-containing protein</fullName>
    </recommendedName>
</protein>
<organism evidence="2 3">
    <name type="scientific">Actinoplanes octamycinicus</name>
    <dbReference type="NCBI Taxonomy" id="135948"/>
    <lineage>
        <taxon>Bacteria</taxon>
        <taxon>Bacillati</taxon>
        <taxon>Actinomycetota</taxon>
        <taxon>Actinomycetes</taxon>
        <taxon>Micromonosporales</taxon>
        <taxon>Micromonosporaceae</taxon>
        <taxon>Actinoplanes</taxon>
    </lineage>
</organism>
<keyword evidence="1" id="KW-0732">Signal</keyword>
<dbReference type="GO" id="GO:0005975">
    <property type="term" value="P:carbohydrate metabolic process"/>
    <property type="evidence" value="ECO:0007669"/>
    <property type="project" value="UniProtKB-ARBA"/>
</dbReference>
<feature type="chain" id="PRO_5030852717" description="Ig-like domain-containing protein" evidence="1">
    <location>
        <begin position="34"/>
        <end position="493"/>
    </location>
</feature>
<evidence type="ECO:0000256" key="1">
    <source>
        <dbReference type="SAM" id="SignalP"/>
    </source>
</evidence>
<dbReference type="Proteomes" id="UP000546162">
    <property type="component" value="Unassembled WGS sequence"/>
</dbReference>
<evidence type="ECO:0008006" key="4">
    <source>
        <dbReference type="Google" id="ProtNLM"/>
    </source>
</evidence>
<feature type="signal peptide" evidence="1">
    <location>
        <begin position="1"/>
        <end position="33"/>
    </location>
</feature>
<reference evidence="2 3" key="1">
    <citation type="submission" date="2020-08" db="EMBL/GenBank/DDBJ databases">
        <title>Sequencing the genomes of 1000 actinobacteria strains.</title>
        <authorList>
            <person name="Klenk H.-P."/>
        </authorList>
    </citation>
    <scope>NUCLEOTIDE SEQUENCE [LARGE SCALE GENOMIC DNA]</scope>
    <source>
        <strain evidence="2 3">DSM 45809</strain>
    </source>
</reference>
<gene>
    <name evidence="2" type="ORF">BJY16_001408</name>
</gene>
<name>A0A7W7GTF2_9ACTN</name>
<evidence type="ECO:0000313" key="3">
    <source>
        <dbReference type="Proteomes" id="UP000546162"/>
    </source>
</evidence>
<dbReference type="EMBL" id="JACHNB010000001">
    <property type="protein sequence ID" value="MBB4737949.1"/>
    <property type="molecule type" value="Genomic_DNA"/>
</dbReference>
<evidence type="ECO:0000313" key="2">
    <source>
        <dbReference type="EMBL" id="MBB4737949.1"/>
    </source>
</evidence>